<protein>
    <submittedName>
        <fullName evidence="1">Uncharacterized protein</fullName>
    </submittedName>
</protein>
<accession>H1RZW5</accession>
<organism evidence="1 2">
    <name type="scientific">Cupriavidus basilensis OR16</name>
    <dbReference type="NCBI Taxonomy" id="1127483"/>
    <lineage>
        <taxon>Bacteria</taxon>
        <taxon>Pseudomonadati</taxon>
        <taxon>Pseudomonadota</taxon>
        <taxon>Betaproteobacteria</taxon>
        <taxon>Burkholderiales</taxon>
        <taxon>Burkholderiaceae</taxon>
        <taxon>Cupriavidus</taxon>
    </lineage>
</organism>
<comment type="caution">
    <text evidence="1">The sequence shown here is derived from an EMBL/GenBank/DDBJ whole genome shotgun (WGS) entry which is preliminary data.</text>
</comment>
<sequence>MAFGPACKEGGEAEVTWVAHLDWPTEIADRQRGYIARRTAVLGKTLAQRVLDEWHGATKAGVVRKPWPYFNELLRKAAAAGEAWVTHYAHHVAQARAAERQRLAHQVAAEASFGRRIGGRLGPLPPGALAQLQRETAAAALTRRAGGIPA</sequence>
<evidence type="ECO:0000313" key="2">
    <source>
        <dbReference type="Proteomes" id="UP000005808"/>
    </source>
</evidence>
<dbReference type="Proteomes" id="UP000005808">
    <property type="component" value="Unassembled WGS sequence"/>
</dbReference>
<dbReference type="EMBL" id="AHJE01000012">
    <property type="protein sequence ID" value="EHP44181.1"/>
    <property type="molecule type" value="Genomic_DNA"/>
</dbReference>
<dbReference type="PATRIC" id="fig|1127483.3.peg.869"/>
<proteinExistence type="predicted"/>
<evidence type="ECO:0000313" key="1">
    <source>
        <dbReference type="EMBL" id="EHP44181.1"/>
    </source>
</evidence>
<gene>
    <name evidence="1" type="ORF">OR16_04357</name>
</gene>
<name>H1RZW5_9BURK</name>
<reference evidence="1 2" key="1">
    <citation type="journal article" date="2012" name="J. Bacteriol.">
        <title>De Novo Genome Project of Cupriavidus basilensis OR16.</title>
        <authorList>
            <person name="Cserhati M."/>
            <person name="Kriszt B."/>
            <person name="Szoboszlay S."/>
            <person name="Toth A."/>
            <person name="Szabo I."/>
            <person name="Tancsics A."/>
            <person name="Nagy I."/>
            <person name="Horvath B."/>
            <person name="Nagy I."/>
            <person name="Kukolya J."/>
        </authorList>
    </citation>
    <scope>NUCLEOTIDE SEQUENCE [LARGE SCALE GENOMIC DNA]</scope>
    <source>
        <strain evidence="1 2">OR16</strain>
    </source>
</reference>
<dbReference type="AlphaFoldDB" id="H1RZW5"/>